<evidence type="ECO:0000313" key="4">
    <source>
        <dbReference type="Proteomes" id="UP000002051"/>
    </source>
</evidence>
<dbReference type="AlphaFoldDB" id="G7ILE8"/>
<evidence type="ECO:0000256" key="1">
    <source>
        <dbReference type="SAM" id="MobiDB-lite"/>
    </source>
</evidence>
<organism evidence="2 4">
    <name type="scientific">Medicago truncatula</name>
    <name type="common">Barrel medic</name>
    <name type="synonym">Medicago tribuloides</name>
    <dbReference type="NCBI Taxonomy" id="3880"/>
    <lineage>
        <taxon>Eukaryota</taxon>
        <taxon>Viridiplantae</taxon>
        <taxon>Streptophyta</taxon>
        <taxon>Embryophyta</taxon>
        <taxon>Tracheophyta</taxon>
        <taxon>Spermatophyta</taxon>
        <taxon>Magnoliopsida</taxon>
        <taxon>eudicotyledons</taxon>
        <taxon>Gunneridae</taxon>
        <taxon>Pentapetalae</taxon>
        <taxon>rosids</taxon>
        <taxon>fabids</taxon>
        <taxon>Fabales</taxon>
        <taxon>Fabaceae</taxon>
        <taxon>Papilionoideae</taxon>
        <taxon>50 kb inversion clade</taxon>
        <taxon>NPAAA clade</taxon>
        <taxon>Hologalegina</taxon>
        <taxon>IRL clade</taxon>
        <taxon>Trifolieae</taxon>
        <taxon>Medicago</taxon>
    </lineage>
</organism>
<dbReference type="PaxDb" id="3880-AES63708"/>
<accession>G7ILE8</accession>
<reference evidence="2 4" key="2">
    <citation type="journal article" date="2014" name="BMC Genomics">
        <title>An improved genome release (version Mt4.0) for the model legume Medicago truncatula.</title>
        <authorList>
            <person name="Tang H."/>
            <person name="Krishnakumar V."/>
            <person name="Bidwell S."/>
            <person name="Rosen B."/>
            <person name="Chan A."/>
            <person name="Zhou S."/>
            <person name="Gentzbittel L."/>
            <person name="Childs K.L."/>
            <person name="Yandell M."/>
            <person name="Gundlach H."/>
            <person name="Mayer K.F."/>
            <person name="Schwartz D.C."/>
            <person name="Town C.D."/>
        </authorList>
    </citation>
    <scope>GENOME REANNOTATION</scope>
    <source>
        <strain evidence="3 4">cv. Jemalong A17</strain>
    </source>
</reference>
<reference evidence="2 4" key="1">
    <citation type="journal article" date="2011" name="Nature">
        <title>The Medicago genome provides insight into the evolution of rhizobial symbioses.</title>
        <authorList>
            <person name="Young N.D."/>
            <person name="Debelle F."/>
            <person name="Oldroyd G.E."/>
            <person name="Geurts R."/>
            <person name="Cannon S.B."/>
            <person name="Udvardi M.K."/>
            <person name="Benedito V.A."/>
            <person name="Mayer K.F."/>
            <person name="Gouzy J."/>
            <person name="Schoof H."/>
            <person name="Van de Peer Y."/>
            <person name="Proost S."/>
            <person name="Cook D.R."/>
            <person name="Meyers B.C."/>
            <person name="Spannagl M."/>
            <person name="Cheung F."/>
            <person name="De Mita S."/>
            <person name="Krishnakumar V."/>
            <person name="Gundlach H."/>
            <person name="Zhou S."/>
            <person name="Mudge J."/>
            <person name="Bharti A.K."/>
            <person name="Murray J.D."/>
            <person name="Naoumkina M.A."/>
            <person name="Rosen B."/>
            <person name="Silverstein K.A."/>
            <person name="Tang H."/>
            <person name="Rombauts S."/>
            <person name="Zhao P.X."/>
            <person name="Zhou P."/>
            <person name="Barbe V."/>
            <person name="Bardou P."/>
            <person name="Bechner M."/>
            <person name="Bellec A."/>
            <person name="Berger A."/>
            <person name="Berges H."/>
            <person name="Bidwell S."/>
            <person name="Bisseling T."/>
            <person name="Choisne N."/>
            <person name="Couloux A."/>
            <person name="Denny R."/>
            <person name="Deshpande S."/>
            <person name="Dai X."/>
            <person name="Doyle J.J."/>
            <person name="Dudez A.M."/>
            <person name="Farmer A.D."/>
            <person name="Fouteau S."/>
            <person name="Franken C."/>
            <person name="Gibelin C."/>
            <person name="Gish J."/>
            <person name="Goldstein S."/>
            <person name="Gonzalez A.J."/>
            <person name="Green P.J."/>
            <person name="Hallab A."/>
            <person name="Hartog M."/>
            <person name="Hua A."/>
            <person name="Humphray S.J."/>
            <person name="Jeong D.H."/>
            <person name="Jing Y."/>
            <person name="Jocker A."/>
            <person name="Kenton S.M."/>
            <person name="Kim D.J."/>
            <person name="Klee K."/>
            <person name="Lai H."/>
            <person name="Lang C."/>
            <person name="Lin S."/>
            <person name="Macmil S.L."/>
            <person name="Magdelenat G."/>
            <person name="Matthews L."/>
            <person name="McCorrison J."/>
            <person name="Monaghan E.L."/>
            <person name="Mun J.H."/>
            <person name="Najar F.Z."/>
            <person name="Nicholson C."/>
            <person name="Noirot C."/>
            <person name="O'Bleness M."/>
            <person name="Paule C.R."/>
            <person name="Poulain J."/>
            <person name="Prion F."/>
            <person name="Qin B."/>
            <person name="Qu C."/>
            <person name="Retzel E.F."/>
            <person name="Riddle C."/>
            <person name="Sallet E."/>
            <person name="Samain S."/>
            <person name="Samson N."/>
            <person name="Sanders I."/>
            <person name="Saurat O."/>
            <person name="Scarpelli C."/>
            <person name="Schiex T."/>
            <person name="Segurens B."/>
            <person name="Severin A.J."/>
            <person name="Sherrier D.J."/>
            <person name="Shi R."/>
            <person name="Sims S."/>
            <person name="Singer S.R."/>
            <person name="Sinharoy S."/>
            <person name="Sterck L."/>
            <person name="Viollet A."/>
            <person name="Wang B.B."/>
            <person name="Wang K."/>
            <person name="Wang M."/>
            <person name="Wang X."/>
            <person name="Warfsmann J."/>
            <person name="Weissenbach J."/>
            <person name="White D.D."/>
            <person name="White J.D."/>
            <person name="Wiley G.B."/>
            <person name="Wincker P."/>
            <person name="Xing Y."/>
            <person name="Yang L."/>
            <person name="Yao Z."/>
            <person name="Ying F."/>
            <person name="Zhai J."/>
            <person name="Zhou L."/>
            <person name="Zuber A."/>
            <person name="Denarie J."/>
            <person name="Dixon R.A."/>
            <person name="May G.D."/>
            <person name="Schwartz D.C."/>
            <person name="Rogers J."/>
            <person name="Quetier F."/>
            <person name="Town C.D."/>
            <person name="Roe B.A."/>
        </authorList>
    </citation>
    <scope>NUCLEOTIDE SEQUENCE [LARGE SCALE GENOMIC DNA]</scope>
    <source>
        <strain evidence="2">A17</strain>
        <strain evidence="3 4">cv. Jemalong A17</strain>
    </source>
</reference>
<proteinExistence type="predicted"/>
<dbReference type="Proteomes" id="UP000002051">
    <property type="component" value="Chromosome 2"/>
</dbReference>
<keyword evidence="4" id="KW-1185">Reference proteome</keyword>
<feature type="compositionally biased region" description="Low complexity" evidence="1">
    <location>
        <begin position="11"/>
        <end position="20"/>
    </location>
</feature>
<feature type="compositionally biased region" description="Basic and acidic residues" evidence="1">
    <location>
        <begin position="21"/>
        <end position="33"/>
    </location>
</feature>
<sequence>MGFRLPGIRRSSFSASQSSSKQEEAPNEVRGDHNHMDYYLQKTEIEKFNFHSTAFLLPVGSNMYYYLLTADQAFDKGSTLLPNIYEPTIHYLP</sequence>
<dbReference type="EMBL" id="CM001218">
    <property type="protein sequence ID" value="AES63708.1"/>
    <property type="molecule type" value="Genomic_DNA"/>
</dbReference>
<evidence type="ECO:0000313" key="2">
    <source>
        <dbReference type="EMBL" id="AES63708.1"/>
    </source>
</evidence>
<evidence type="ECO:0000313" key="3">
    <source>
        <dbReference type="EnsemblPlants" id="AES63708"/>
    </source>
</evidence>
<dbReference type="HOGENOM" id="CLU_2402939_0_0_1"/>
<reference evidence="3" key="3">
    <citation type="submission" date="2015-04" db="UniProtKB">
        <authorList>
            <consortium name="EnsemblPlants"/>
        </authorList>
    </citation>
    <scope>IDENTIFICATION</scope>
    <source>
        <strain evidence="3">cv. Jemalong A17</strain>
    </source>
</reference>
<feature type="region of interest" description="Disordered" evidence="1">
    <location>
        <begin position="1"/>
        <end position="33"/>
    </location>
</feature>
<gene>
    <name evidence="2" type="ordered locus">MTR_2g012400</name>
</gene>
<name>G7ILE8_MEDTR</name>
<protein>
    <submittedName>
        <fullName evidence="2 3">Uncharacterized protein</fullName>
    </submittedName>
</protein>
<dbReference type="EnsemblPlants" id="AES63708">
    <property type="protein sequence ID" value="AES63708"/>
    <property type="gene ID" value="MTR_2g012400"/>
</dbReference>